<protein>
    <submittedName>
        <fullName evidence="1">Uncharacterized protein</fullName>
    </submittedName>
</protein>
<evidence type="ECO:0000313" key="2">
    <source>
        <dbReference type="Proteomes" id="UP000006174"/>
    </source>
</evidence>
<dbReference type="HOGENOM" id="CLU_1180963_0_0_1"/>
<reference evidence="1 2" key="1">
    <citation type="journal article" date="2012" name="Plant Cell">
        <title>Genome comparison of barley and maize smut fungi reveals targeted loss of RNA silencing components and species-specific presence of transposable elements.</title>
        <authorList>
            <person name="Laurie J.D."/>
            <person name="Ali S."/>
            <person name="Linning R."/>
            <person name="Mannhaupt G."/>
            <person name="Wong P."/>
            <person name="Gueldener U."/>
            <person name="Muensterkoetter M."/>
            <person name="Moore R."/>
            <person name="Kahmann R."/>
            <person name="Bakkeren G."/>
            <person name="Schirawski J."/>
        </authorList>
    </citation>
    <scope>NUCLEOTIDE SEQUENCE [LARGE SCALE GENOMIC DNA]</scope>
    <source>
        <strain evidence="2">Uh4875-4</strain>
    </source>
</reference>
<comment type="caution">
    <text evidence="1">The sequence shown here is derived from an EMBL/GenBank/DDBJ whole genome shotgun (WGS) entry which is preliminary data.</text>
</comment>
<evidence type="ECO:0000313" key="1">
    <source>
        <dbReference type="EMBL" id="CCF52480.1"/>
    </source>
</evidence>
<gene>
    <name evidence="1" type="ORF">UHOR_04574</name>
</gene>
<organism evidence="1 2">
    <name type="scientific">Ustilago hordei</name>
    <name type="common">Barley covered smut fungus</name>
    <dbReference type="NCBI Taxonomy" id="120017"/>
    <lineage>
        <taxon>Eukaryota</taxon>
        <taxon>Fungi</taxon>
        <taxon>Dikarya</taxon>
        <taxon>Basidiomycota</taxon>
        <taxon>Ustilaginomycotina</taxon>
        <taxon>Ustilaginomycetes</taxon>
        <taxon>Ustilaginales</taxon>
        <taxon>Ustilaginaceae</taxon>
        <taxon>Ustilago</taxon>
    </lineage>
</organism>
<dbReference type="AlphaFoldDB" id="I2FZY7"/>
<keyword evidence="2" id="KW-1185">Reference proteome</keyword>
<sequence length="235" mass="25758">MSWTVQIRATVRLGTLCAYLASAVPTSWFSALSLSLAFGQADDSLLIALLPSGRFTHQLLLGECHHQLLVRNHFDDACSRLLAVPQCEPNDTPPRVQTSRARKHRPVHAEQDECNVACSLSQLCATIVSVLPRTEQKDRKSACSGSILIAAFAPVKTGIAFTLFSLRPSKGGASHSDSFESALLLINYRVGFAIINSIYVQSQHGSTLVKPCLPEPKERAPWTDPTTSEHKLWPR</sequence>
<proteinExistence type="predicted"/>
<accession>I2FZY7</accession>
<name>I2FZY7_USTHO</name>
<dbReference type="Proteomes" id="UP000006174">
    <property type="component" value="Unassembled WGS sequence"/>
</dbReference>
<dbReference type="EMBL" id="CAGI01000175">
    <property type="protein sequence ID" value="CCF52480.1"/>
    <property type="molecule type" value="Genomic_DNA"/>
</dbReference>